<dbReference type="Proteomes" id="UP001597073">
    <property type="component" value="Unassembled WGS sequence"/>
</dbReference>
<evidence type="ECO:0000313" key="2">
    <source>
        <dbReference type="Proteomes" id="UP001597073"/>
    </source>
</evidence>
<organism evidence="1 2">
    <name type="scientific">Mucilaginibacter lutimaris</name>
    <dbReference type="NCBI Taxonomy" id="931629"/>
    <lineage>
        <taxon>Bacteria</taxon>
        <taxon>Pseudomonadati</taxon>
        <taxon>Bacteroidota</taxon>
        <taxon>Sphingobacteriia</taxon>
        <taxon>Sphingobacteriales</taxon>
        <taxon>Sphingobacteriaceae</taxon>
        <taxon>Mucilaginibacter</taxon>
    </lineage>
</organism>
<sequence>MKRIYISAAVLMAVAITEGCIKQRVDQTAAAKKTSIQKGL</sequence>
<dbReference type="RefSeq" id="WP_377143117.1">
    <property type="nucleotide sequence ID" value="NZ_JBHTIA010000009.1"/>
</dbReference>
<reference evidence="2" key="1">
    <citation type="journal article" date="2019" name="Int. J. Syst. Evol. Microbiol.">
        <title>The Global Catalogue of Microorganisms (GCM) 10K type strain sequencing project: providing services to taxonomists for standard genome sequencing and annotation.</title>
        <authorList>
            <consortium name="The Broad Institute Genomics Platform"/>
            <consortium name="The Broad Institute Genome Sequencing Center for Infectious Disease"/>
            <person name="Wu L."/>
            <person name="Ma J."/>
        </authorList>
    </citation>
    <scope>NUCLEOTIDE SEQUENCE [LARGE SCALE GENOMIC DNA]</scope>
    <source>
        <strain evidence="2">CCUG 60742</strain>
    </source>
</reference>
<comment type="caution">
    <text evidence="1">The sequence shown here is derived from an EMBL/GenBank/DDBJ whole genome shotgun (WGS) entry which is preliminary data.</text>
</comment>
<evidence type="ECO:0000313" key="1">
    <source>
        <dbReference type="EMBL" id="MFD0765792.1"/>
    </source>
</evidence>
<keyword evidence="2" id="KW-1185">Reference proteome</keyword>
<gene>
    <name evidence="1" type="ORF">ACFQZI_13090</name>
</gene>
<dbReference type="EMBL" id="JBHTIA010000009">
    <property type="protein sequence ID" value="MFD0765792.1"/>
    <property type="molecule type" value="Genomic_DNA"/>
</dbReference>
<accession>A0ABW2ZHW8</accession>
<name>A0ABW2ZHW8_9SPHI</name>
<proteinExistence type="predicted"/>
<protein>
    <submittedName>
        <fullName evidence="1">Uncharacterized protein</fullName>
    </submittedName>
</protein>